<evidence type="ECO:0000313" key="2">
    <source>
        <dbReference type="EMBL" id="QID78020.1"/>
    </source>
</evidence>
<dbReference type="AlphaFoldDB" id="A0A6C1DN04"/>
<name>A0A6C1DN04_SACPS</name>
<keyword evidence="1" id="KW-0732">Signal</keyword>
<proteinExistence type="predicted"/>
<reference evidence="2 3" key="1">
    <citation type="journal article" date="2019" name="BMC Genomics">
        <title>Chromosome level assembly and comparative genome analysis confirm lager-brewing yeasts originated from a single hybridization.</title>
        <authorList>
            <person name="Salazar A.N."/>
            <person name="Gorter de Vries A.R."/>
            <person name="van den Broek M."/>
            <person name="Brouwers N."/>
            <person name="de la Torre Cortes P."/>
            <person name="Kuijpers N.G.A."/>
            <person name="Daran J.G."/>
            <person name="Abeel T."/>
        </authorList>
    </citation>
    <scope>NUCLEOTIDE SEQUENCE [LARGE SCALE GENOMIC DNA]</scope>
    <source>
        <strain evidence="2 3">CBS 1483</strain>
    </source>
</reference>
<evidence type="ECO:0000256" key="1">
    <source>
        <dbReference type="SAM" id="SignalP"/>
    </source>
</evidence>
<dbReference type="Proteomes" id="UP000501346">
    <property type="component" value="Chromosome ScII"/>
</dbReference>
<accession>A0A6C1DN04</accession>
<evidence type="ECO:0008006" key="4">
    <source>
        <dbReference type="Google" id="ProtNLM"/>
    </source>
</evidence>
<dbReference type="EMBL" id="CP048984">
    <property type="protein sequence ID" value="QID78020.1"/>
    <property type="molecule type" value="Genomic_DNA"/>
</dbReference>
<protein>
    <recommendedName>
        <fullName evidence="4">YBR013C-like protein</fullName>
    </recommendedName>
</protein>
<feature type="signal peptide" evidence="1">
    <location>
        <begin position="1"/>
        <end position="20"/>
    </location>
</feature>
<gene>
    <name evidence="2" type="ORF">GRS66_000217</name>
</gene>
<organism evidence="2 3">
    <name type="scientific">Saccharomyces pastorianus</name>
    <name type="common">Lager yeast</name>
    <name type="synonym">Saccharomyces cerevisiae x Saccharomyces eubayanus</name>
    <dbReference type="NCBI Taxonomy" id="27292"/>
    <lineage>
        <taxon>Eukaryota</taxon>
        <taxon>Fungi</taxon>
        <taxon>Dikarya</taxon>
        <taxon>Ascomycota</taxon>
        <taxon>Saccharomycotina</taxon>
        <taxon>Saccharomycetes</taxon>
        <taxon>Saccharomycetales</taxon>
        <taxon>Saccharomycetaceae</taxon>
        <taxon>Saccharomyces</taxon>
    </lineage>
</organism>
<dbReference type="OrthoDB" id="4069830at2759"/>
<sequence>MIYPLFRICILGAFLLGSYACLENSTQKGIEGVTLSHNSVQINNTLAKSAPFCESDALSMNYSTENMLSNNACDYTKNSSYPYIITIITKAFDNALENSLNLQANRKLYHRVGTCIQNIFYQLLLTVNYFNMNKLKVSQNNYLQRSNFYKFERNGTEWEYIFASNSACLVYNNKTAVNNDVISALNYCISDDRYYETAAMCVVLKLSQDCSFDVRLQRSGNGPYKNIWDMPCGELQQHIGYRNGICYNSENTVLSAVGVEHRYHKSVPRL</sequence>
<dbReference type="PROSITE" id="PS51257">
    <property type="entry name" value="PROKAR_LIPOPROTEIN"/>
    <property type="match status" value="1"/>
</dbReference>
<keyword evidence="3" id="KW-1185">Reference proteome</keyword>
<evidence type="ECO:0000313" key="3">
    <source>
        <dbReference type="Proteomes" id="UP000501346"/>
    </source>
</evidence>
<feature type="chain" id="PRO_5025407773" description="YBR013C-like protein" evidence="1">
    <location>
        <begin position="21"/>
        <end position="270"/>
    </location>
</feature>